<keyword evidence="3" id="KW-0472">Membrane</keyword>
<dbReference type="GO" id="GO:0005737">
    <property type="term" value="C:cytoplasm"/>
    <property type="evidence" value="ECO:0007669"/>
    <property type="project" value="TreeGrafter"/>
</dbReference>
<feature type="transmembrane region" description="Helical" evidence="3">
    <location>
        <begin position="350"/>
        <end position="370"/>
    </location>
</feature>
<dbReference type="Proteomes" id="UP000719412">
    <property type="component" value="Unassembled WGS sequence"/>
</dbReference>
<dbReference type="Pfam" id="PF07728">
    <property type="entry name" value="AAA_5"/>
    <property type="match status" value="1"/>
</dbReference>
<dbReference type="Pfam" id="PF00060">
    <property type="entry name" value="Lig_chan"/>
    <property type="match status" value="1"/>
</dbReference>
<dbReference type="InterPro" id="IPR039891">
    <property type="entry name" value="VWA8"/>
</dbReference>
<name>A0A8J6LE05_TENMO</name>
<dbReference type="GO" id="GO:0005524">
    <property type="term" value="F:ATP binding"/>
    <property type="evidence" value="ECO:0007669"/>
    <property type="project" value="InterPro"/>
</dbReference>
<reference evidence="6" key="2">
    <citation type="submission" date="2021-08" db="EMBL/GenBank/DDBJ databases">
        <authorList>
            <person name="Eriksson T."/>
        </authorList>
    </citation>
    <scope>NUCLEOTIDE SEQUENCE</scope>
    <source>
        <strain evidence="6">Stoneville</strain>
        <tissue evidence="6">Whole head</tissue>
    </source>
</reference>
<dbReference type="Gene3D" id="3.40.50.300">
    <property type="entry name" value="P-loop containing nucleotide triphosphate hydrolases"/>
    <property type="match status" value="1"/>
</dbReference>
<dbReference type="Gene3D" id="3.40.190.10">
    <property type="entry name" value="Periplasmic binding protein-like II"/>
    <property type="match status" value="1"/>
</dbReference>
<keyword evidence="3" id="KW-0812">Transmembrane</keyword>
<evidence type="ECO:0000256" key="3">
    <source>
        <dbReference type="SAM" id="Phobius"/>
    </source>
</evidence>
<evidence type="ECO:0000259" key="5">
    <source>
        <dbReference type="Pfam" id="PF07728"/>
    </source>
</evidence>
<sequence length="1386" mass="159438">MIFTAIVIVLCTRPTFIDTRLNISFLNSPSSLRTCLFKMSDRYLNNNGTIWLTSTEYTNTSLFRDEIFKNLILFGNSISITTTDFGKDIKSSTWLSTDNYVIETSDVTDLEGTIHNLKYLHSWNSNAKFFLIATNIYNETDKVLAGMVESLWFEGIYNFLLITPDRNVSNVINFYTWYPYRCKRGVDFSKLRLLDTCSNGHFQNNSNLFPAKIPKKLRFCKLHVGAVIWPPYVMSPSKRVANTDHYVLDEGIEVRLIRAIAAQLRLNVSYTVSEKPLNWGDLFDNGTATGLMALLRGKKIDIAIASLRPSTQKVQYFEVSDSYFFESFSWCVPHATTQPSWRKVLDAISYQIWIVFCLSFLAESVVVWLLSKKTQKETYYKNYINCLLNLFSMALGVSTRQHPKTQILRWICCFWILFCLNFGVLYETQLFSVLTKPVYDNQIKSIGEIMENNLQMLFVPNVLSYMEKNYSLNRELYKNSVDCTDMNACLSQVAYDKDGAVCVSTSYTDYIKDSYVTQENIPLIHCFHSDIVTYPVILLMKKGFPLKLRFNKIISQLVAGGFIDFWAEEVYTHKWKLEELAKLNTTNNTELLGIEQLKSAFICLLIGLLVATVNVNPVIGNNVRAYTSSDSVSIGEVTKVVTKVKRPEYVPRNYYREDLGQSTLHHLRWMMQKDLLGQDIFLLGPPGPQKRNLAMQYLELTNREHEYVALSRDTTESDLKQRREIVKGTAKYFDQSAVRAATEGRILILEGVEKAERNVLPVLNNLLENREMHLEDGRLLIPASRYDKLLEQYGKEELDKWKLMRVDENFRVIALGLPVPKYRGNPLDPPLRSRFQARDVCSKTYQPFFAGEHCANSCAMRFHISKDGRTCPHDFDHHSRVAKMVGTRWESSNRPLFVRTVWKDGHHHVVLRKDDQVTQTARSARRSVSSGTSRSRKTLPPSSDSSVNFKVPSVKLLLAGLRNFNDTRAKRCKTESRDFLKTAITVDIIPSDSVRLNDINKQVSFKNETAFKLAARSNSIEVNRCCRESDGAASPPPFSYDNYCLDQFNNSLSERVMIWLDLATQNRKHLDNVDLKKRIVTAHACPISQREKAEVRNLKTKRSVMERHQSCEQPKTKELVFDDKEQEAPLVTSQMECDQPEQVNEERTVKMRSNTAKRQLHIFLPNLPKKSSESGSFLSSKASSLFQANKLRGHQQTDNSTRKKKTFCLKRRAGFAKTKKFFYHLGLNRHWTSLETWTFLGPTVDDEIQACNLTPHSDVWFFTNLPSGFVNPLLASGFGIPGLFFQPHPLRTLDVSTPFSRRSTTRRFSRERHRKLHYQIELSPPEPHPLILIFPKAPAPQFELSPPVSIKPAIISRPNRLGFIELHRKQFTRMSKRSRQLPPPMR</sequence>
<evidence type="ECO:0000313" key="7">
    <source>
        <dbReference type="Proteomes" id="UP000719412"/>
    </source>
</evidence>
<accession>A0A8J6LE05</accession>
<evidence type="ECO:0000256" key="2">
    <source>
        <dbReference type="SAM" id="MobiDB-lite"/>
    </source>
</evidence>
<dbReference type="GO" id="GO:0016020">
    <property type="term" value="C:membrane"/>
    <property type="evidence" value="ECO:0007669"/>
    <property type="project" value="InterPro"/>
</dbReference>
<feature type="domain" description="Ionotropic glutamate receptor C-terminal" evidence="4">
    <location>
        <begin position="350"/>
        <end position="608"/>
    </location>
</feature>
<feature type="transmembrane region" description="Helical" evidence="3">
    <location>
        <begin position="407"/>
        <end position="426"/>
    </location>
</feature>
<comment type="caution">
    <text evidence="6">The sequence shown here is derived from an EMBL/GenBank/DDBJ whole genome shotgun (WGS) entry which is preliminary data.</text>
</comment>
<dbReference type="SUPFAM" id="SSF53850">
    <property type="entry name" value="Periplasmic binding protein-like II"/>
    <property type="match status" value="1"/>
</dbReference>
<proteinExistence type="inferred from homology"/>
<reference evidence="6" key="1">
    <citation type="journal article" date="2020" name="J Insects Food Feed">
        <title>The yellow mealworm (Tenebrio molitor) genome: a resource for the emerging insects as food and feed industry.</title>
        <authorList>
            <person name="Eriksson T."/>
            <person name="Andere A."/>
            <person name="Kelstrup H."/>
            <person name="Emery V."/>
            <person name="Picard C."/>
        </authorList>
    </citation>
    <scope>NUCLEOTIDE SEQUENCE</scope>
    <source>
        <strain evidence="6">Stoneville</strain>
        <tissue evidence="6">Whole head</tissue>
    </source>
</reference>
<dbReference type="FunFam" id="3.40.50.300:FF:000587">
    <property type="entry name" value="von Willebrand factor A domain containing 8"/>
    <property type="match status" value="1"/>
</dbReference>
<dbReference type="InterPro" id="IPR001320">
    <property type="entry name" value="Iontro_rcpt_C"/>
</dbReference>
<dbReference type="GO" id="GO:0015276">
    <property type="term" value="F:ligand-gated monoatomic ion channel activity"/>
    <property type="evidence" value="ECO:0007669"/>
    <property type="project" value="InterPro"/>
</dbReference>
<feature type="domain" description="ATPase dynein-related AAA" evidence="5">
    <location>
        <begin position="679"/>
        <end position="835"/>
    </location>
</feature>
<gene>
    <name evidence="6" type="ORF">GEV33_013203</name>
</gene>
<evidence type="ECO:0000313" key="6">
    <source>
        <dbReference type="EMBL" id="KAH0809586.1"/>
    </source>
</evidence>
<protein>
    <submittedName>
        <fullName evidence="6">Uncharacterized protein</fullName>
    </submittedName>
</protein>
<dbReference type="InterPro" id="IPR011704">
    <property type="entry name" value="ATPase_dyneun-rel_AAA"/>
</dbReference>
<dbReference type="EMBL" id="JABDTM020028035">
    <property type="protein sequence ID" value="KAH0809586.1"/>
    <property type="molecule type" value="Genomic_DNA"/>
</dbReference>
<keyword evidence="7" id="KW-1185">Reference proteome</keyword>
<evidence type="ECO:0000259" key="4">
    <source>
        <dbReference type="Pfam" id="PF00060"/>
    </source>
</evidence>
<dbReference type="PANTHER" id="PTHR21610:SF9">
    <property type="entry name" value="VON WILLEBRAND FACTOR A DOMAIN-CONTAINING PROTEIN 8"/>
    <property type="match status" value="1"/>
</dbReference>
<keyword evidence="3" id="KW-1133">Transmembrane helix</keyword>
<dbReference type="Gene3D" id="1.10.287.70">
    <property type="match status" value="1"/>
</dbReference>
<evidence type="ECO:0000256" key="1">
    <source>
        <dbReference type="ARBA" id="ARBA00008685"/>
    </source>
</evidence>
<dbReference type="SUPFAM" id="SSF52540">
    <property type="entry name" value="P-loop containing nucleoside triphosphate hydrolases"/>
    <property type="match status" value="1"/>
</dbReference>
<comment type="similarity">
    <text evidence="1">Belongs to the glutamate-gated ion channel (TC 1.A.10.1) family.</text>
</comment>
<feature type="region of interest" description="Disordered" evidence="2">
    <location>
        <begin position="915"/>
        <end position="947"/>
    </location>
</feature>
<organism evidence="6 7">
    <name type="scientific">Tenebrio molitor</name>
    <name type="common">Yellow mealworm beetle</name>
    <dbReference type="NCBI Taxonomy" id="7067"/>
    <lineage>
        <taxon>Eukaryota</taxon>
        <taxon>Metazoa</taxon>
        <taxon>Ecdysozoa</taxon>
        <taxon>Arthropoda</taxon>
        <taxon>Hexapoda</taxon>
        <taxon>Insecta</taxon>
        <taxon>Pterygota</taxon>
        <taxon>Neoptera</taxon>
        <taxon>Endopterygota</taxon>
        <taxon>Coleoptera</taxon>
        <taxon>Polyphaga</taxon>
        <taxon>Cucujiformia</taxon>
        <taxon>Tenebrionidae</taxon>
        <taxon>Tenebrio</taxon>
    </lineage>
</organism>
<dbReference type="GO" id="GO:0016887">
    <property type="term" value="F:ATP hydrolysis activity"/>
    <property type="evidence" value="ECO:0007669"/>
    <property type="project" value="InterPro"/>
</dbReference>
<dbReference type="PANTHER" id="PTHR21610">
    <property type="entry name" value="VON WILLEBRAND FACTOR A DOMAIN-CONTAINING PROTEIN 8"/>
    <property type="match status" value="1"/>
</dbReference>
<dbReference type="InterPro" id="IPR027417">
    <property type="entry name" value="P-loop_NTPase"/>
</dbReference>